<feature type="transmembrane region" description="Helical" evidence="1">
    <location>
        <begin position="7"/>
        <end position="30"/>
    </location>
</feature>
<dbReference type="EMBL" id="WHWC01000018">
    <property type="protein sequence ID" value="KAG8365186.1"/>
    <property type="molecule type" value="Genomic_DNA"/>
</dbReference>
<dbReference type="PANTHER" id="PTHR36753:SF2">
    <property type="entry name" value="TRANSMEMBRANE PROTEIN"/>
    <property type="match status" value="1"/>
</dbReference>
<gene>
    <name evidence="2" type="ORF">BUALT_Bualt18G0078200</name>
</gene>
<dbReference type="PANTHER" id="PTHR36753">
    <property type="entry name" value="TRANSMEMBRANE PROTEIN"/>
    <property type="match status" value="1"/>
</dbReference>
<evidence type="ECO:0000313" key="3">
    <source>
        <dbReference type="Proteomes" id="UP000826271"/>
    </source>
</evidence>
<accession>A0AAV6W2B0</accession>
<organism evidence="2 3">
    <name type="scientific">Buddleja alternifolia</name>
    <dbReference type="NCBI Taxonomy" id="168488"/>
    <lineage>
        <taxon>Eukaryota</taxon>
        <taxon>Viridiplantae</taxon>
        <taxon>Streptophyta</taxon>
        <taxon>Embryophyta</taxon>
        <taxon>Tracheophyta</taxon>
        <taxon>Spermatophyta</taxon>
        <taxon>Magnoliopsida</taxon>
        <taxon>eudicotyledons</taxon>
        <taxon>Gunneridae</taxon>
        <taxon>Pentapetalae</taxon>
        <taxon>asterids</taxon>
        <taxon>lamiids</taxon>
        <taxon>Lamiales</taxon>
        <taxon>Scrophulariaceae</taxon>
        <taxon>Buddlejeae</taxon>
        <taxon>Buddleja</taxon>
    </lineage>
</organism>
<keyword evidence="1" id="KW-0472">Membrane</keyword>
<proteinExistence type="predicted"/>
<sequence length="73" mass="7817">MCCPGKICCCCICLVAVVIAVGLFFGFGVYKHGFKKIKSAFHESDSTVVYGGAATYTTGRPFLGYTPPPPFWG</sequence>
<keyword evidence="3" id="KW-1185">Reference proteome</keyword>
<protein>
    <submittedName>
        <fullName evidence="2">Uncharacterized protein</fullName>
    </submittedName>
</protein>
<evidence type="ECO:0000313" key="2">
    <source>
        <dbReference type="EMBL" id="KAG8365186.1"/>
    </source>
</evidence>
<dbReference type="AlphaFoldDB" id="A0AAV6W2B0"/>
<keyword evidence="1" id="KW-0812">Transmembrane</keyword>
<reference evidence="2" key="1">
    <citation type="submission" date="2019-10" db="EMBL/GenBank/DDBJ databases">
        <authorList>
            <person name="Zhang R."/>
            <person name="Pan Y."/>
            <person name="Wang J."/>
            <person name="Ma R."/>
            <person name="Yu S."/>
        </authorList>
    </citation>
    <scope>NUCLEOTIDE SEQUENCE</scope>
    <source>
        <strain evidence="2">LA-IB0</strain>
        <tissue evidence="2">Leaf</tissue>
    </source>
</reference>
<name>A0AAV6W2B0_9LAMI</name>
<comment type="caution">
    <text evidence="2">The sequence shown here is derived from an EMBL/GenBank/DDBJ whole genome shotgun (WGS) entry which is preliminary data.</text>
</comment>
<dbReference type="Proteomes" id="UP000826271">
    <property type="component" value="Unassembled WGS sequence"/>
</dbReference>
<keyword evidence="1" id="KW-1133">Transmembrane helix</keyword>
<evidence type="ECO:0000256" key="1">
    <source>
        <dbReference type="SAM" id="Phobius"/>
    </source>
</evidence>